<evidence type="ECO:0008006" key="3">
    <source>
        <dbReference type="Google" id="ProtNLM"/>
    </source>
</evidence>
<sequence>MREKNKNLLGVFVGGNHAQNDEAFTYGFEYHRVLSMPFGFSAVIEHTPVNVEQNNQVELIGLGTLNVFRNLTFGIGPGIRYEKDEPNRMVGRLGIGYIIHFPPDIEITPNIDLDFIEGGEKELIFGITFGKQF</sequence>
<accession>A0AAV2UYD6</accession>
<name>A0AAV2UYD6_LEGPN</name>
<organism evidence="1 2">
    <name type="scientific">Legionella pneumophila subsp. pneumophila</name>
    <dbReference type="NCBI Taxonomy" id="91891"/>
    <lineage>
        <taxon>Bacteria</taxon>
        <taxon>Pseudomonadati</taxon>
        <taxon>Pseudomonadota</taxon>
        <taxon>Gammaproteobacteria</taxon>
        <taxon>Legionellales</taxon>
        <taxon>Legionellaceae</taxon>
        <taxon>Legionella</taxon>
    </lineage>
</organism>
<evidence type="ECO:0000313" key="1">
    <source>
        <dbReference type="EMBL" id="CCD06217.1"/>
    </source>
</evidence>
<dbReference type="EMBL" id="FQ958210">
    <property type="protein sequence ID" value="CCD06217.1"/>
    <property type="molecule type" value="Genomic_DNA"/>
</dbReference>
<proteinExistence type="predicted"/>
<gene>
    <name evidence="1" type="ORF">LPO_2228</name>
</gene>
<evidence type="ECO:0000313" key="2">
    <source>
        <dbReference type="Proteomes" id="UP000010102"/>
    </source>
</evidence>
<dbReference type="KEGG" id="lpo:LPO_2228"/>
<dbReference type="AlphaFoldDB" id="A0AAV2UYD6"/>
<protein>
    <recommendedName>
        <fullName evidence="3">Bacterial surface antigen (D15) domain-containing protein</fullName>
    </recommendedName>
</protein>
<dbReference type="Proteomes" id="UP000010102">
    <property type="component" value="Chromosome"/>
</dbReference>
<reference evidence="1 2" key="1">
    <citation type="submission" date="2011-07" db="EMBL/GenBank/DDBJ databases">
        <authorList>
            <person name="Genoscope - CEA"/>
        </authorList>
    </citation>
    <scope>NUCLEOTIDE SEQUENCE [LARGE SCALE GENOMIC DNA]</scope>
    <source>
        <strain evidence="2">lorraine</strain>
    </source>
</reference>